<dbReference type="PANTHER" id="PTHR31860">
    <property type="entry name" value="HEAT-INDUCIBLE TRANSCRIPTION REPRESSOR (DUF639)-RELATED"/>
    <property type="match status" value="1"/>
</dbReference>
<dbReference type="Proteomes" id="UP000316621">
    <property type="component" value="Chromosome 11"/>
</dbReference>
<dbReference type="OrthoDB" id="1903413at2759"/>
<feature type="transmembrane region" description="Helical" evidence="2">
    <location>
        <begin position="613"/>
        <end position="642"/>
    </location>
</feature>
<protein>
    <recommendedName>
        <fullName evidence="5">DUF639 domain-containing protein</fullName>
    </recommendedName>
</protein>
<dbReference type="OMA" id="GFMVWAR"/>
<evidence type="ECO:0000313" key="3">
    <source>
        <dbReference type="EMBL" id="RZC83503.1"/>
    </source>
</evidence>
<evidence type="ECO:0000256" key="1">
    <source>
        <dbReference type="SAM" id="MobiDB-lite"/>
    </source>
</evidence>
<dbReference type="AlphaFoldDB" id="A0A4Y7LDD1"/>
<feature type="region of interest" description="Disordered" evidence="1">
    <location>
        <begin position="99"/>
        <end position="118"/>
    </location>
</feature>
<gene>
    <name evidence="3" type="ORF">C5167_046287</name>
</gene>
<keyword evidence="2" id="KW-1133">Transmembrane helix</keyword>
<accession>A0A4Y7LDD1</accession>
<keyword evidence="2" id="KW-0812">Transmembrane</keyword>
<proteinExistence type="predicted"/>
<dbReference type="PANTHER" id="PTHR31860:SF5">
    <property type="entry name" value="ARGH (DUF639)"/>
    <property type="match status" value="1"/>
</dbReference>
<evidence type="ECO:0000256" key="2">
    <source>
        <dbReference type="SAM" id="Phobius"/>
    </source>
</evidence>
<dbReference type="Gramene" id="RZC83503">
    <property type="protein sequence ID" value="RZC83503"/>
    <property type="gene ID" value="C5167_046287"/>
</dbReference>
<organism evidence="3 4">
    <name type="scientific">Papaver somniferum</name>
    <name type="common">Opium poppy</name>
    <dbReference type="NCBI Taxonomy" id="3469"/>
    <lineage>
        <taxon>Eukaryota</taxon>
        <taxon>Viridiplantae</taxon>
        <taxon>Streptophyta</taxon>
        <taxon>Embryophyta</taxon>
        <taxon>Tracheophyta</taxon>
        <taxon>Spermatophyta</taxon>
        <taxon>Magnoliopsida</taxon>
        <taxon>Ranunculales</taxon>
        <taxon>Papaveraceae</taxon>
        <taxon>Papaveroideae</taxon>
        <taxon>Papaver</taxon>
    </lineage>
</organism>
<sequence>MKTTTNKKHLSSIANHVLGKCAETLDTAVDNLIEEFESGWKPAETTPTKPANSYARKLVEFCSSRALTNICENIVETIEDGTFSRFTFDMMLAWEQPSSSDEMAHSETMGKEKEDRKIPVREMEEQDDIPLFYSDIMPLLVDNEPSIGEDSFVWLASLVPLLGDIVNGRFTYETLTAPTANRIHFPAYDKYLKEVDKCIKYLLKQPTPTGVELASGEFILHMEGTARTQRVVRHIGGSSWPGRLVLTNYALYFEASGVVSYEDAVKVDLSKNVDHNVKRASTGPWGAPLFDKAIAYESPELSESLVLEFPEMTSSTRRDHWLALIKEIILLHQFLFKFNIDSPQQAWEMHARTVLGIVRLHAAREMLRISPPAPTNFLIFSLFDELPKGDYVVEELANNLKLVNTIQPCSASSILNSLKLSNPGISDTEVKEEIAEEILSTNQTESISSLETTITQVREEAKEIGIAQATVEGLKEEGIGDSFMVLVELLGPLKSVVPWFEEVLRWERPPTTVLVLATSLFIAYREWIGKALAACLLWGVGKMLSARHEKRREREKNEKIVVCTASDQTAVESIVSAQHGLKTVQAMVQTANISLLRIQSILMSRAEKHADQVMMIMVGLAVMLAVIPFKFIIMGSTVYVFMMNSRLGNYMKNDRGNRRLKEWWDSIPVIPVRTVDKTL</sequence>
<feature type="compositionally biased region" description="Basic and acidic residues" evidence="1">
    <location>
        <begin position="102"/>
        <end position="118"/>
    </location>
</feature>
<dbReference type="InterPro" id="IPR006927">
    <property type="entry name" value="DUF639"/>
</dbReference>
<dbReference type="Pfam" id="PF04842">
    <property type="entry name" value="DUF639"/>
    <property type="match status" value="1"/>
</dbReference>
<dbReference type="EMBL" id="CM010725">
    <property type="protein sequence ID" value="RZC83503.1"/>
    <property type="molecule type" value="Genomic_DNA"/>
</dbReference>
<evidence type="ECO:0008006" key="5">
    <source>
        <dbReference type="Google" id="ProtNLM"/>
    </source>
</evidence>
<evidence type="ECO:0000313" key="4">
    <source>
        <dbReference type="Proteomes" id="UP000316621"/>
    </source>
</evidence>
<reference evidence="3 4" key="1">
    <citation type="journal article" date="2018" name="Science">
        <title>The opium poppy genome and morphinan production.</title>
        <authorList>
            <person name="Guo L."/>
            <person name="Winzer T."/>
            <person name="Yang X."/>
            <person name="Li Y."/>
            <person name="Ning Z."/>
            <person name="He Z."/>
            <person name="Teodor R."/>
            <person name="Lu Y."/>
            <person name="Bowser T.A."/>
            <person name="Graham I.A."/>
            <person name="Ye K."/>
        </authorList>
    </citation>
    <scope>NUCLEOTIDE SEQUENCE [LARGE SCALE GENOMIC DNA]</scope>
    <source>
        <strain evidence="4">cv. HN1</strain>
        <tissue evidence="3">Leaves</tissue>
    </source>
</reference>
<keyword evidence="2" id="KW-0472">Membrane</keyword>
<name>A0A4Y7LDD1_PAPSO</name>
<keyword evidence="4" id="KW-1185">Reference proteome</keyword>